<keyword evidence="2" id="KW-0442">Lipid degradation</keyword>
<reference evidence="5" key="1">
    <citation type="submission" date="2020-08" db="EMBL/GenBank/DDBJ databases">
        <title>Plant Genome Project.</title>
        <authorList>
            <person name="Zhang R.-G."/>
        </authorList>
    </citation>
    <scope>NUCLEOTIDE SEQUENCE</scope>
    <source>
        <strain evidence="5">WSP0</strain>
        <tissue evidence="5">Leaf</tissue>
    </source>
</reference>
<evidence type="ECO:0000313" key="5">
    <source>
        <dbReference type="EMBL" id="KAG5556596.1"/>
    </source>
</evidence>
<keyword evidence="6" id="KW-1185">Reference proteome</keyword>
<dbReference type="PANTHER" id="PTHR46020">
    <property type="entry name" value="OSJNBB0059K02.9 PROTEIN"/>
    <property type="match status" value="1"/>
</dbReference>
<dbReference type="PANTHER" id="PTHR46020:SF32">
    <property type="entry name" value="GDSL ESTERASE_LIPASE"/>
    <property type="match status" value="1"/>
</dbReference>
<gene>
    <name evidence="5" type="ORF">RHGRI_007012</name>
</gene>
<feature type="signal peptide" evidence="4">
    <location>
        <begin position="1"/>
        <end position="28"/>
    </location>
</feature>
<evidence type="ECO:0000256" key="1">
    <source>
        <dbReference type="ARBA" id="ARBA00022801"/>
    </source>
</evidence>
<proteinExistence type="predicted"/>
<organism evidence="5 6">
    <name type="scientific">Rhododendron griersonianum</name>
    <dbReference type="NCBI Taxonomy" id="479676"/>
    <lineage>
        <taxon>Eukaryota</taxon>
        <taxon>Viridiplantae</taxon>
        <taxon>Streptophyta</taxon>
        <taxon>Embryophyta</taxon>
        <taxon>Tracheophyta</taxon>
        <taxon>Spermatophyta</taxon>
        <taxon>Magnoliopsida</taxon>
        <taxon>eudicotyledons</taxon>
        <taxon>Gunneridae</taxon>
        <taxon>Pentapetalae</taxon>
        <taxon>asterids</taxon>
        <taxon>Ericales</taxon>
        <taxon>Ericaceae</taxon>
        <taxon>Ericoideae</taxon>
        <taxon>Rhodoreae</taxon>
        <taxon>Rhododendron</taxon>
    </lineage>
</organism>
<evidence type="ECO:0000313" key="6">
    <source>
        <dbReference type="Proteomes" id="UP000823749"/>
    </source>
</evidence>
<protein>
    <recommendedName>
        <fullName evidence="7">GDSL esterase/lipase</fullName>
    </recommendedName>
</protein>
<evidence type="ECO:0000256" key="3">
    <source>
        <dbReference type="ARBA" id="ARBA00023098"/>
    </source>
</evidence>
<sequence length="79" mass="8824">MEKQNVIFFFSSCFFLFHLLSGIQGVQGSHGINGFHPKKLIVFGDSYFDTGNDNKSTFSSWKVPYGITFPGKPTGRSLL</sequence>
<evidence type="ECO:0000256" key="4">
    <source>
        <dbReference type="SAM" id="SignalP"/>
    </source>
</evidence>
<accession>A0AAV6KVI5</accession>
<comment type="caution">
    <text evidence="5">The sequence shown here is derived from an EMBL/GenBank/DDBJ whole genome shotgun (WGS) entry which is preliminary data.</text>
</comment>
<name>A0AAV6KVI5_9ERIC</name>
<evidence type="ECO:0000256" key="2">
    <source>
        <dbReference type="ARBA" id="ARBA00022963"/>
    </source>
</evidence>
<dbReference type="EMBL" id="JACTNZ010000003">
    <property type="protein sequence ID" value="KAG5556596.1"/>
    <property type="molecule type" value="Genomic_DNA"/>
</dbReference>
<dbReference type="GO" id="GO:0016042">
    <property type="term" value="P:lipid catabolic process"/>
    <property type="evidence" value="ECO:0007669"/>
    <property type="project" value="UniProtKB-KW"/>
</dbReference>
<feature type="chain" id="PRO_5043540560" description="GDSL esterase/lipase" evidence="4">
    <location>
        <begin position="29"/>
        <end position="79"/>
    </location>
</feature>
<keyword evidence="4" id="KW-0732">Signal</keyword>
<dbReference type="AlphaFoldDB" id="A0AAV6KVI5"/>
<evidence type="ECO:0008006" key="7">
    <source>
        <dbReference type="Google" id="ProtNLM"/>
    </source>
</evidence>
<keyword evidence="1" id="KW-0378">Hydrolase</keyword>
<dbReference type="Proteomes" id="UP000823749">
    <property type="component" value="Chromosome 3"/>
</dbReference>
<dbReference type="GO" id="GO:0016787">
    <property type="term" value="F:hydrolase activity"/>
    <property type="evidence" value="ECO:0007669"/>
    <property type="project" value="UniProtKB-KW"/>
</dbReference>
<keyword evidence="3" id="KW-0443">Lipid metabolism</keyword>